<feature type="compositionally biased region" description="Polar residues" evidence="7">
    <location>
        <begin position="480"/>
        <end position="494"/>
    </location>
</feature>
<sequence length="568" mass="63119">MTPQSFTYVYGTKGHRACFNCRRKKVRCHGEKPACRFCTRLGQQCRYPDSQSSASLSVALDRAEVGRDREREILLARISALEERLSKATIQPDLSLPAESQESNYLSRTSSIDSNPLAPNPPTSQLQTNPSAFNLTSTSNLPDPEILIDSYFRFFHNQPYSFFDEQYFRERFRAGTLPPALQYAVSAIAYRFVDNSIIDRHPAQAQCYADMGWAAAMTECFNSEKGPDLVGVQALTLLAIFDFIEFVSTPDCDLSGLESFAKVTVVVSTVSQVATYAFQLGSSLDIKPPWDHASEYSVLASKLHGFGAYFETWKPISSTILNHFVHENTIDYRASEQFLYSYVVFPSFFTATMKSGFEHAQELTHALAFARQSGHKAAASFYGYSSLVAASINALYQYSEDADIRQQSVSALQANVSFLQQHALYWPNAAKMALTLDNYILKVGEYRSLINVACESIDLSQSDIDYLYSVVDYGTMSTAAASDNSGQSKDTPATMQLAPDDEHNSQVANISRDRAVSDSYDTAALLASATPYSPGLGSDFDFDFSNLHHSQHDPEFYAQFFTDLALST</sequence>
<dbReference type="Pfam" id="PF00172">
    <property type="entry name" value="Zn_clus"/>
    <property type="match status" value="1"/>
</dbReference>
<dbReference type="InterPro" id="IPR036864">
    <property type="entry name" value="Zn2-C6_fun-type_DNA-bd_sf"/>
</dbReference>
<dbReference type="PANTHER" id="PTHR47338:SF27">
    <property type="entry name" value="ZN(II)2CYS6 TRANSCRIPTION FACTOR (EUROFUNG)"/>
    <property type="match status" value="1"/>
</dbReference>
<dbReference type="PROSITE" id="PS00463">
    <property type="entry name" value="ZN2_CY6_FUNGAL_1"/>
    <property type="match status" value="1"/>
</dbReference>
<feature type="region of interest" description="Disordered" evidence="7">
    <location>
        <begin position="480"/>
        <end position="505"/>
    </location>
</feature>
<evidence type="ECO:0000256" key="6">
    <source>
        <dbReference type="ARBA" id="ARBA00023242"/>
    </source>
</evidence>
<dbReference type="InterPro" id="IPR001138">
    <property type="entry name" value="Zn2Cys6_DnaBD"/>
</dbReference>
<dbReference type="GO" id="GO:0000981">
    <property type="term" value="F:DNA-binding transcription factor activity, RNA polymerase II-specific"/>
    <property type="evidence" value="ECO:0007669"/>
    <property type="project" value="InterPro"/>
</dbReference>
<dbReference type="Proteomes" id="UP001358417">
    <property type="component" value="Unassembled WGS sequence"/>
</dbReference>
<evidence type="ECO:0000313" key="10">
    <source>
        <dbReference type="Proteomes" id="UP001358417"/>
    </source>
</evidence>
<evidence type="ECO:0000313" key="9">
    <source>
        <dbReference type="EMBL" id="KAK5056762.1"/>
    </source>
</evidence>
<dbReference type="CDD" id="cd12148">
    <property type="entry name" value="fungal_TF_MHR"/>
    <property type="match status" value="1"/>
</dbReference>
<organism evidence="9 10">
    <name type="scientific">Exophiala bonariae</name>
    <dbReference type="NCBI Taxonomy" id="1690606"/>
    <lineage>
        <taxon>Eukaryota</taxon>
        <taxon>Fungi</taxon>
        <taxon>Dikarya</taxon>
        <taxon>Ascomycota</taxon>
        <taxon>Pezizomycotina</taxon>
        <taxon>Eurotiomycetes</taxon>
        <taxon>Chaetothyriomycetidae</taxon>
        <taxon>Chaetothyriales</taxon>
        <taxon>Herpotrichiellaceae</taxon>
        <taxon>Exophiala</taxon>
    </lineage>
</organism>
<feature type="domain" description="Zn(2)-C6 fungal-type" evidence="8">
    <location>
        <begin position="17"/>
        <end position="47"/>
    </location>
</feature>
<dbReference type="GeneID" id="89980441"/>
<protein>
    <recommendedName>
        <fullName evidence="8">Zn(2)-C6 fungal-type domain-containing protein</fullName>
    </recommendedName>
</protein>
<evidence type="ECO:0000256" key="3">
    <source>
        <dbReference type="ARBA" id="ARBA00023015"/>
    </source>
</evidence>
<dbReference type="SMART" id="SM00066">
    <property type="entry name" value="GAL4"/>
    <property type="match status" value="1"/>
</dbReference>
<gene>
    <name evidence="9" type="ORF">LTR84_012294</name>
</gene>
<feature type="compositionally biased region" description="Polar residues" evidence="7">
    <location>
        <begin position="123"/>
        <end position="135"/>
    </location>
</feature>
<evidence type="ECO:0000256" key="1">
    <source>
        <dbReference type="ARBA" id="ARBA00004123"/>
    </source>
</evidence>
<evidence type="ECO:0000256" key="7">
    <source>
        <dbReference type="SAM" id="MobiDB-lite"/>
    </source>
</evidence>
<dbReference type="PROSITE" id="PS50048">
    <property type="entry name" value="ZN2_CY6_FUNGAL_2"/>
    <property type="match status" value="1"/>
</dbReference>
<dbReference type="Gene3D" id="4.10.240.10">
    <property type="entry name" value="Zn(2)-C6 fungal-type DNA-binding domain"/>
    <property type="match status" value="1"/>
</dbReference>
<dbReference type="InterPro" id="IPR050815">
    <property type="entry name" value="TF_fung"/>
</dbReference>
<keyword evidence="4" id="KW-0238">DNA-binding</keyword>
<dbReference type="SUPFAM" id="SSF57701">
    <property type="entry name" value="Zn2/Cys6 DNA-binding domain"/>
    <property type="match status" value="1"/>
</dbReference>
<feature type="region of interest" description="Disordered" evidence="7">
    <location>
        <begin position="105"/>
        <end position="135"/>
    </location>
</feature>
<dbReference type="CDD" id="cd00067">
    <property type="entry name" value="GAL4"/>
    <property type="match status" value="1"/>
</dbReference>
<evidence type="ECO:0000259" key="8">
    <source>
        <dbReference type="PROSITE" id="PS50048"/>
    </source>
</evidence>
<keyword evidence="5" id="KW-0804">Transcription</keyword>
<dbReference type="GO" id="GO:0008270">
    <property type="term" value="F:zinc ion binding"/>
    <property type="evidence" value="ECO:0007669"/>
    <property type="project" value="InterPro"/>
</dbReference>
<dbReference type="EMBL" id="JAVRRD010000007">
    <property type="protein sequence ID" value="KAK5056762.1"/>
    <property type="molecule type" value="Genomic_DNA"/>
</dbReference>
<evidence type="ECO:0000256" key="4">
    <source>
        <dbReference type="ARBA" id="ARBA00023125"/>
    </source>
</evidence>
<keyword evidence="3" id="KW-0805">Transcription regulation</keyword>
<keyword evidence="2" id="KW-0479">Metal-binding</keyword>
<keyword evidence="10" id="KW-1185">Reference proteome</keyword>
<name>A0AAV9NFT4_9EURO</name>
<dbReference type="RefSeq" id="XP_064708478.1">
    <property type="nucleotide sequence ID" value="XM_064855818.1"/>
</dbReference>
<evidence type="ECO:0000256" key="5">
    <source>
        <dbReference type="ARBA" id="ARBA00023163"/>
    </source>
</evidence>
<dbReference type="AlphaFoldDB" id="A0AAV9NFT4"/>
<comment type="subcellular location">
    <subcellularLocation>
        <location evidence="1">Nucleus</location>
    </subcellularLocation>
</comment>
<accession>A0AAV9NFT4</accession>
<reference evidence="9 10" key="1">
    <citation type="submission" date="2023-08" db="EMBL/GenBank/DDBJ databases">
        <title>Black Yeasts Isolated from many extreme environments.</title>
        <authorList>
            <person name="Coleine C."/>
            <person name="Stajich J.E."/>
            <person name="Selbmann L."/>
        </authorList>
    </citation>
    <scope>NUCLEOTIDE SEQUENCE [LARGE SCALE GENOMIC DNA]</scope>
    <source>
        <strain evidence="9 10">CCFEE 5792</strain>
    </source>
</reference>
<keyword evidence="6" id="KW-0539">Nucleus</keyword>
<dbReference type="GO" id="GO:0005634">
    <property type="term" value="C:nucleus"/>
    <property type="evidence" value="ECO:0007669"/>
    <property type="project" value="UniProtKB-SubCell"/>
</dbReference>
<evidence type="ECO:0000256" key="2">
    <source>
        <dbReference type="ARBA" id="ARBA00022723"/>
    </source>
</evidence>
<feature type="compositionally biased region" description="Polar residues" evidence="7">
    <location>
        <begin position="105"/>
        <end position="114"/>
    </location>
</feature>
<proteinExistence type="predicted"/>
<dbReference type="PANTHER" id="PTHR47338">
    <property type="entry name" value="ZN(II)2CYS6 TRANSCRIPTION FACTOR (EUROFUNG)-RELATED"/>
    <property type="match status" value="1"/>
</dbReference>
<comment type="caution">
    <text evidence="9">The sequence shown here is derived from an EMBL/GenBank/DDBJ whole genome shotgun (WGS) entry which is preliminary data.</text>
</comment>
<dbReference type="GO" id="GO:0003677">
    <property type="term" value="F:DNA binding"/>
    <property type="evidence" value="ECO:0007669"/>
    <property type="project" value="UniProtKB-KW"/>
</dbReference>